<evidence type="ECO:0000313" key="3">
    <source>
        <dbReference type="Proteomes" id="UP000032545"/>
    </source>
</evidence>
<accession>A0A0D8BDF4</accession>
<dbReference type="InterPro" id="IPR036390">
    <property type="entry name" value="WH_DNA-bd_sf"/>
</dbReference>
<dbReference type="PANTHER" id="PTHR33164:SF43">
    <property type="entry name" value="HTH-TYPE TRANSCRIPTIONAL REPRESSOR YETL"/>
    <property type="match status" value="1"/>
</dbReference>
<evidence type="ECO:0000259" key="1">
    <source>
        <dbReference type="PROSITE" id="PS50995"/>
    </source>
</evidence>
<organism evidence="2 3">
    <name type="scientific">Frankia torreyi</name>
    <dbReference type="NCBI Taxonomy" id="1856"/>
    <lineage>
        <taxon>Bacteria</taxon>
        <taxon>Bacillati</taxon>
        <taxon>Actinomycetota</taxon>
        <taxon>Actinomycetes</taxon>
        <taxon>Frankiales</taxon>
        <taxon>Frankiaceae</taxon>
        <taxon>Frankia</taxon>
    </lineage>
</organism>
<sequence length="156" mass="16417">MRTVAARSRPVDAGAERLGLAIKRAEQVLIAEKTRVLRPFGLTVPQYAAMVAIAATPGISGARAARQCHVTPQTMAVVLAALEAKGLIERQPSDDHAQVLVTRLTRVGHALFRRADAAALAVEERLAAAFSDAELVTLRELLVRAAEAIPAPAAAG</sequence>
<dbReference type="SUPFAM" id="SSF46785">
    <property type="entry name" value="Winged helix' DNA-binding domain"/>
    <property type="match status" value="1"/>
</dbReference>
<dbReference type="Proteomes" id="UP000032545">
    <property type="component" value="Unassembled WGS sequence"/>
</dbReference>
<dbReference type="SMART" id="SM00347">
    <property type="entry name" value="HTH_MARR"/>
    <property type="match status" value="1"/>
</dbReference>
<dbReference type="AlphaFoldDB" id="A0A0D8BDF4"/>
<proteinExistence type="predicted"/>
<dbReference type="PROSITE" id="PS50995">
    <property type="entry name" value="HTH_MARR_2"/>
    <property type="match status" value="1"/>
</dbReference>
<dbReference type="OrthoDB" id="3177763at2"/>
<dbReference type="PATRIC" id="fig|1502723.3.peg.3957"/>
<name>A0A0D8BDF4_9ACTN</name>
<dbReference type="InterPro" id="IPR000835">
    <property type="entry name" value="HTH_MarR-typ"/>
</dbReference>
<evidence type="ECO:0000313" key="2">
    <source>
        <dbReference type="EMBL" id="KJE21427.1"/>
    </source>
</evidence>
<protein>
    <submittedName>
        <fullName evidence="2">Transcriptional regulator</fullName>
    </submittedName>
</protein>
<dbReference type="GO" id="GO:0006950">
    <property type="term" value="P:response to stress"/>
    <property type="evidence" value="ECO:0007669"/>
    <property type="project" value="TreeGrafter"/>
</dbReference>
<keyword evidence="3" id="KW-1185">Reference proteome</keyword>
<comment type="caution">
    <text evidence="2">The sequence shown here is derived from an EMBL/GenBank/DDBJ whole genome shotgun (WGS) entry which is preliminary data.</text>
</comment>
<dbReference type="Gene3D" id="1.10.10.10">
    <property type="entry name" value="Winged helix-like DNA-binding domain superfamily/Winged helix DNA-binding domain"/>
    <property type="match status" value="1"/>
</dbReference>
<dbReference type="InterPro" id="IPR039422">
    <property type="entry name" value="MarR/SlyA-like"/>
</dbReference>
<dbReference type="Pfam" id="PF12802">
    <property type="entry name" value="MarR_2"/>
    <property type="match status" value="1"/>
</dbReference>
<dbReference type="EMBL" id="JYFN01000037">
    <property type="protein sequence ID" value="KJE21427.1"/>
    <property type="molecule type" value="Genomic_DNA"/>
</dbReference>
<dbReference type="InterPro" id="IPR036388">
    <property type="entry name" value="WH-like_DNA-bd_sf"/>
</dbReference>
<feature type="domain" description="HTH marR-type" evidence="1">
    <location>
        <begin position="15"/>
        <end position="147"/>
    </location>
</feature>
<dbReference type="GO" id="GO:0003700">
    <property type="term" value="F:DNA-binding transcription factor activity"/>
    <property type="evidence" value="ECO:0007669"/>
    <property type="project" value="InterPro"/>
</dbReference>
<gene>
    <name evidence="2" type="ORF">FF36_04237</name>
</gene>
<reference evidence="3" key="1">
    <citation type="submission" date="2015-02" db="EMBL/GenBank/DDBJ databases">
        <title>Draft Genome of Frankia sp. CpI1-S.</title>
        <authorList>
            <person name="Oshone R.T."/>
            <person name="Ngom M."/>
            <person name="Ghodhbane-Gtari F."/>
            <person name="Gtari M."/>
            <person name="Morris K."/>
            <person name="Thomas K."/>
            <person name="Sen A."/>
            <person name="Tisa L.S."/>
        </authorList>
    </citation>
    <scope>NUCLEOTIDE SEQUENCE [LARGE SCALE GENOMIC DNA]</scope>
    <source>
        <strain evidence="3">CpI1-S</strain>
    </source>
</reference>
<reference evidence="2 3" key="2">
    <citation type="journal article" date="2016" name="Genome Announc.">
        <title>Permanent Draft Genome Sequences for Two Variants of Frankia sp. Strain CpI1, the First Frankia Strain Isolated from Root Nodules of Comptonia peregrina.</title>
        <authorList>
            <person name="Oshone R."/>
            <person name="Hurst S.G.IV."/>
            <person name="Abebe-Akele F."/>
            <person name="Simpson S."/>
            <person name="Morris K."/>
            <person name="Thomas W.K."/>
            <person name="Tisa L.S."/>
        </authorList>
    </citation>
    <scope>NUCLEOTIDE SEQUENCE [LARGE SCALE GENOMIC DNA]</scope>
    <source>
        <strain evidence="3">CpI1-S</strain>
    </source>
</reference>
<dbReference type="PANTHER" id="PTHR33164">
    <property type="entry name" value="TRANSCRIPTIONAL REGULATOR, MARR FAMILY"/>
    <property type="match status" value="1"/>
</dbReference>